<name>A0A1C4CWQ7_9GAMM</name>
<gene>
    <name evidence="4" type="ORF">GA0061081_11151</name>
</gene>
<keyword evidence="5" id="KW-1185">Reference proteome</keyword>
<dbReference type="Proteomes" id="UP000199670">
    <property type="component" value="Unassembled WGS sequence"/>
</dbReference>
<evidence type="ECO:0000256" key="1">
    <source>
        <dbReference type="ARBA" id="ARBA00022801"/>
    </source>
</evidence>
<accession>A0A1C4CWQ7</accession>
<dbReference type="AlphaFoldDB" id="A0A1C4CWQ7"/>
<dbReference type="InterPro" id="IPR016582">
    <property type="entry name" value="OHBut_olig_hydro_put"/>
</dbReference>
<dbReference type="GO" id="GO:0047989">
    <property type="term" value="F:hydroxybutyrate-dimer hydrolase activity"/>
    <property type="evidence" value="ECO:0007669"/>
    <property type="project" value="InterPro"/>
</dbReference>
<dbReference type="STRING" id="1798182.GA0061081_11151"/>
<reference evidence="5" key="1">
    <citation type="submission" date="2016-08" db="EMBL/GenBank/DDBJ databases">
        <authorList>
            <person name="Varghese N."/>
            <person name="Submissions Spin"/>
        </authorList>
    </citation>
    <scope>NUCLEOTIDE SEQUENCE [LARGE SCALE GENOMIC DNA]</scope>
    <source>
        <strain evidence="5">R-53248</strain>
    </source>
</reference>
<evidence type="ECO:0000313" key="5">
    <source>
        <dbReference type="Proteomes" id="UP000199670"/>
    </source>
</evidence>
<proteinExistence type="predicted"/>
<dbReference type="GO" id="GO:0019605">
    <property type="term" value="P:butyrate metabolic process"/>
    <property type="evidence" value="ECO:0007669"/>
    <property type="project" value="InterPro"/>
</dbReference>
<evidence type="ECO:0000313" key="4">
    <source>
        <dbReference type="EMBL" id="SCC23480.1"/>
    </source>
</evidence>
<dbReference type="OrthoDB" id="4294477at2"/>
<feature type="signal peptide" evidence="3">
    <location>
        <begin position="1"/>
        <end position="24"/>
    </location>
</feature>
<dbReference type="EMBL" id="FMAQ01000011">
    <property type="protein sequence ID" value="SCC23480.1"/>
    <property type="molecule type" value="Genomic_DNA"/>
</dbReference>
<feature type="compositionally biased region" description="Low complexity" evidence="2">
    <location>
        <begin position="44"/>
        <end position="96"/>
    </location>
</feature>
<keyword evidence="1 4" id="KW-0378">Hydrolase</keyword>
<evidence type="ECO:0000256" key="3">
    <source>
        <dbReference type="SAM" id="SignalP"/>
    </source>
</evidence>
<sequence>MMELKMKQITIKTLASLILLSAFAMPLAAQNNPTKAPETDKSTKASTSKKSTNANKNKNASNKANTSSNTNKSENTTTILSPTPETNTNVNNNNNPQIGSAITKPKWLVRSTLAYYDGDENDLVTAGLGFTPLSTTIVTPEVAIPTKPHFQERRQAKLNRYIDTKNGEGTLFGFRKQELTPLFDGKVTGTEITAVQREDGVGMLLQIPIDFNKNNPCIIVVPASDSDGILNAKDVQIRGLWGLRHNCAVVYNDKGLGNGIYDIEHKVGFTVWGDVKDSNILFSTSINNREKYIKKYPHRYAIKQLHSKQNAEARWGEHVLKSIEFAFYELNSMFSPNQKTIYNKDNTLVLVYGASDGGGAALKAGELDTQNIIDGIVAVNPQIQPNIDKSQITLKIGNTPQQKLAAKSIANYSAYGALYIPCAIPAIKPYKDDSYVPYADYFLYSQERCNALKKAKLLTKGTPEEALEKLHKNGWTPDMDIQLPYFYYTESIGLPYQYISAYGKYDVTENMCGFSVASTQQNPIYYSGKVAPLEEVSFEQVWGMANGHLPLWNGDNATILDLVENEDLNTPRREFYSSSQTKDTVDYGTKGSICVYKKSQEPRVNQGIKQVMASGNLHGIKTFIVHGRNNVKQLPDYTSRPYVALNSLVEGQQSQLRYIEVENASYLDGVAPFDNTLLPIDYYGEDAIEWLWANLTNEATLPVSQVVHTKPRGGKSGYAPQITDKNLKPIMQSPSRNDIIQKNDGKLILPN</sequence>
<protein>
    <submittedName>
        <fullName evidence="4">Hydroxybutyrate-dimer hydrolase</fullName>
    </submittedName>
</protein>
<dbReference type="Pfam" id="PF10605">
    <property type="entry name" value="3HBOH"/>
    <property type="match status" value="1"/>
</dbReference>
<keyword evidence="3" id="KW-0732">Signal</keyword>
<evidence type="ECO:0000256" key="2">
    <source>
        <dbReference type="SAM" id="MobiDB-lite"/>
    </source>
</evidence>
<feature type="chain" id="PRO_5008690155" evidence="3">
    <location>
        <begin position="25"/>
        <end position="751"/>
    </location>
</feature>
<feature type="region of interest" description="Disordered" evidence="2">
    <location>
        <begin position="31"/>
        <end position="100"/>
    </location>
</feature>
<dbReference type="GO" id="GO:0005615">
    <property type="term" value="C:extracellular space"/>
    <property type="evidence" value="ECO:0007669"/>
    <property type="project" value="InterPro"/>
</dbReference>
<organism evidence="4 5">
    <name type="scientific">Gilliamella bombicola</name>
    <dbReference type="NCBI Taxonomy" id="1798182"/>
    <lineage>
        <taxon>Bacteria</taxon>
        <taxon>Pseudomonadati</taxon>
        <taxon>Pseudomonadota</taxon>
        <taxon>Gammaproteobacteria</taxon>
        <taxon>Orbales</taxon>
        <taxon>Orbaceae</taxon>
        <taxon>Gilliamella</taxon>
    </lineage>
</organism>